<dbReference type="EMBL" id="BSXV01003416">
    <property type="protein sequence ID" value="GME98298.1"/>
    <property type="molecule type" value="Genomic_DNA"/>
</dbReference>
<reference evidence="1" key="1">
    <citation type="submission" date="2023-04" db="EMBL/GenBank/DDBJ databases">
        <title>Candida boidinii NBRC 1967.</title>
        <authorList>
            <person name="Ichikawa N."/>
            <person name="Sato H."/>
            <person name="Tonouchi N."/>
        </authorList>
    </citation>
    <scope>NUCLEOTIDE SEQUENCE</scope>
    <source>
        <strain evidence="1">NBRC 1967</strain>
    </source>
</reference>
<evidence type="ECO:0000313" key="2">
    <source>
        <dbReference type="Proteomes" id="UP001165101"/>
    </source>
</evidence>
<name>A0ACB5TZW8_CANBO</name>
<proteinExistence type="predicted"/>
<protein>
    <submittedName>
        <fullName evidence="1">Unnamed protein product</fullName>
    </submittedName>
</protein>
<sequence>MDMIVIGNRNRTVSPTEANATSSRSHAVLQINVVQRSRTADLKEEHTFATLSIIDLAGSERASATKNRGVRLYEGANINKSLLSLGNCINALCDPRRRGHIPYRDSKLTRLLKFSLGGNCKTVMIVCVSPSSQHYDETLNTLKYANRAKEIKTKVVRNHQNLSRHVSSYLLMITEQKREIEELKKRENMMIEKTLNKYTKDREVCLNELTNAIKELKLAFNKSHQAVLNKAFILTKRKFLLLQKFQVEQFLRNFDSRFDSGDLGNLTMVFPALGQLYHLCETLLTKLFMQIQDLEHTYSQSNELDFILTDTTKILLRKLKERPGWLESDEVLYHTQVSFLKDSIEKSILFSSSIMFDNSIPQLDKSLQLLTEHLFEMVPELMDTILRNEEHETEQVINNTIIKCCDHLNILLTQGFKLSISEDTLSQLPQNEFDLEEEQNFILEQMTPSSKEGINEQTDDSFKGGNDDTNNNNKSSSNISTQSPPISTNRVKAKSIQQNLRSPFQLTPNTLVTKRSLNFGGRKISNSPISKPVSKRQSLKSVNKSLPDITGIKINSNKKW</sequence>
<dbReference type="Proteomes" id="UP001165101">
    <property type="component" value="Unassembled WGS sequence"/>
</dbReference>
<evidence type="ECO:0000313" key="1">
    <source>
        <dbReference type="EMBL" id="GME98298.1"/>
    </source>
</evidence>
<gene>
    <name evidence="1" type="ORF">Cboi01_000490100</name>
</gene>
<keyword evidence="2" id="KW-1185">Reference proteome</keyword>
<organism evidence="1 2">
    <name type="scientific">Candida boidinii</name>
    <name type="common">Yeast</name>
    <dbReference type="NCBI Taxonomy" id="5477"/>
    <lineage>
        <taxon>Eukaryota</taxon>
        <taxon>Fungi</taxon>
        <taxon>Dikarya</taxon>
        <taxon>Ascomycota</taxon>
        <taxon>Saccharomycotina</taxon>
        <taxon>Pichiomycetes</taxon>
        <taxon>Pichiales</taxon>
        <taxon>Pichiaceae</taxon>
        <taxon>Ogataea</taxon>
        <taxon>Ogataea/Candida clade</taxon>
    </lineage>
</organism>
<comment type="caution">
    <text evidence="1">The sequence shown here is derived from an EMBL/GenBank/DDBJ whole genome shotgun (WGS) entry which is preliminary data.</text>
</comment>
<accession>A0ACB5TZW8</accession>